<comment type="caution">
    <text evidence="3">The sequence shown here is derived from an EMBL/GenBank/DDBJ whole genome shotgun (WGS) entry which is preliminary data.</text>
</comment>
<dbReference type="InterPro" id="IPR000477">
    <property type="entry name" value="RT_dom"/>
</dbReference>
<dbReference type="EMBL" id="JABVXQ010000008">
    <property type="protein sequence ID" value="KAF6094936.1"/>
    <property type="molecule type" value="Genomic_DNA"/>
</dbReference>
<dbReference type="AlphaFoldDB" id="A0A833ZPU9"/>
<dbReference type="PANTHER" id="PTHR19446">
    <property type="entry name" value="REVERSE TRANSCRIPTASES"/>
    <property type="match status" value="1"/>
</dbReference>
<name>A0A833ZPU9_9CHIR</name>
<accession>A0A833ZPU9</accession>
<feature type="domain" description="Reverse transcriptase" evidence="2">
    <location>
        <begin position="2"/>
        <end position="172"/>
    </location>
</feature>
<organism evidence="3 4">
    <name type="scientific">Phyllostomus discolor</name>
    <name type="common">pale spear-nosed bat</name>
    <dbReference type="NCBI Taxonomy" id="89673"/>
    <lineage>
        <taxon>Eukaryota</taxon>
        <taxon>Metazoa</taxon>
        <taxon>Chordata</taxon>
        <taxon>Craniata</taxon>
        <taxon>Vertebrata</taxon>
        <taxon>Euteleostomi</taxon>
        <taxon>Mammalia</taxon>
        <taxon>Eutheria</taxon>
        <taxon>Laurasiatheria</taxon>
        <taxon>Chiroptera</taxon>
        <taxon>Yangochiroptera</taxon>
        <taxon>Phyllostomidae</taxon>
        <taxon>Phyllostominae</taxon>
        <taxon>Phyllostomus</taxon>
    </lineage>
</organism>
<protein>
    <recommendedName>
        <fullName evidence="2">Reverse transcriptase domain-containing protein</fullName>
    </recommendedName>
</protein>
<evidence type="ECO:0000256" key="1">
    <source>
        <dbReference type="SAM" id="MobiDB-lite"/>
    </source>
</evidence>
<evidence type="ECO:0000313" key="3">
    <source>
        <dbReference type="EMBL" id="KAF6094936.1"/>
    </source>
</evidence>
<reference evidence="3 4" key="1">
    <citation type="journal article" date="2020" name="Nature">
        <title>Six reference-quality genomes reveal evolution of bat adaptations.</title>
        <authorList>
            <person name="Jebb D."/>
            <person name="Huang Z."/>
            <person name="Pippel M."/>
            <person name="Hughes G.M."/>
            <person name="Lavrichenko K."/>
            <person name="Devanna P."/>
            <person name="Winkler S."/>
            <person name="Jermiin L.S."/>
            <person name="Skirmuntt E.C."/>
            <person name="Katzourakis A."/>
            <person name="Burkitt-Gray L."/>
            <person name="Ray D.A."/>
            <person name="Sullivan K.A.M."/>
            <person name="Roscito J.G."/>
            <person name="Kirilenko B.M."/>
            <person name="Davalos L.M."/>
            <person name="Corthals A.P."/>
            <person name="Power M.L."/>
            <person name="Jones G."/>
            <person name="Ransome R.D."/>
            <person name="Dechmann D.K.N."/>
            <person name="Locatelli A.G."/>
            <person name="Puechmaille S.J."/>
            <person name="Fedrigo O."/>
            <person name="Jarvis E.D."/>
            <person name="Hiller M."/>
            <person name="Vernes S.C."/>
            <person name="Myers E.W."/>
            <person name="Teeling E.C."/>
        </authorList>
    </citation>
    <scope>NUCLEOTIDE SEQUENCE [LARGE SCALE GENOMIC DNA]</scope>
    <source>
        <strain evidence="3">Bat1K_MPI-CBG_1</strain>
    </source>
</reference>
<sequence>MNIDATIIKKILANQIEQYIKTIIYHDQMVFIPLVVQYSQMNKHDRSHKQMKDKNYRIISIYAEEAFGKIQHTFMIKTPHSKVGKKGTYLNIIKVIYDKLSNMFNGQDLKVFFLRSGARQGCLLSPFIQHSTESLSEAIRQEKIKGTQLGNEEVNVSLFAGDMILYKENPKDSTKQPPPPPPPRPDN</sequence>
<feature type="region of interest" description="Disordered" evidence="1">
    <location>
        <begin position="167"/>
        <end position="187"/>
    </location>
</feature>
<evidence type="ECO:0000313" key="4">
    <source>
        <dbReference type="Proteomes" id="UP000664940"/>
    </source>
</evidence>
<feature type="compositionally biased region" description="Pro residues" evidence="1">
    <location>
        <begin position="176"/>
        <end position="187"/>
    </location>
</feature>
<evidence type="ECO:0000259" key="2">
    <source>
        <dbReference type="Pfam" id="PF00078"/>
    </source>
</evidence>
<gene>
    <name evidence="3" type="ORF">HJG60_011999</name>
</gene>
<dbReference type="Proteomes" id="UP000664940">
    <property type="component" value="Unassembled WGS sequence"/>
</dbReference>
<dbReference type="Pfam" id="PF00078">
    <property type="entry name" value="RVT_1"/>
    <property type="match status" value="1"/>
</dbReference>
<proteinExistence type="predicted"/>